<organism evidence="1 2">
    <name type="scientific">Sphagnum troendelagicum</name>
    <dbReference type="NCBI Taxonomy" id="128251"/>
    <lineage>
        <taxon>Eukaryota</taxon>
        <taxon>Viridiplantae</taxon>
        <taxon>Streptophyta</taxon>
        <taxon>Embryophyta</taxon>
        <taxon>Bryophyta</taxon>
        <taxon>Sphagnophytina</taxon>
        <taxon>Sphagnopsida</taxon>
        <taxon>Sphagnales</taxon>
        <taxon>Sphagnaceae</taxon>
        <taxon>Sphagnum</taxon>
    </lineage>
</organism>
<dbReference type="Proteomes" id="UP001497512">
    <property type="component" value="Chromosome 6"/>
</dbReference>
<evidence type="ECO:0000313" key="2">
    <source>
        <dbReference type="Proteomes" id="UP001497512"/>
    </source>
</evidence>
<keyword evidence="2" id="KW-1185">Reference proteome</keyword>
<reference evidence="1" key="1">
    <citation type="submission" date="2024-02" db="EMBL/GenBank/DDBJ databases">
        <authorList>
            <consortium name="ELIXIR-Norway"/>
            <consortium name="Elixir Norway"/>
        </authorList>
    </citation>
    <scope>NUCLEOTIDE SEQUENCE</scope>
</reference>
<name>A0ABP0URM9_9BRYO</name>
<dbReference type="EMBL" id="OZ019898">
    <property type="protein sequence ID" value="CAK9228567.1"/>
    <property type="molecule type" value="Genomic_DNA"/>
</dbReference>
<accession>A0ABP0URM9</accession>
<proteinExistence type="predicted"/>
<sequence>MEQEEKLGIAPASARSNATNEVNINMFTLQLARQAEKNVKEHHLVGDCGGLSTNSPSEEGLPYVDQMDCRRMVVEAQIMVDAVKSKWKGKSVEIEGQSENDQAKQMDIWEDSVSIALFTGGHLEVELDNTANMDRAKK</sequence>
<evidence type="ECO:0000313" key="1">
    <source>
        <dbReference type="EMBL" id="CAK9228567.1"/>
    </source>
</evidence>
<protein>
    <submittedName>
        <fullName evidence="1">Uncharacterized protein</fullName>
    </submittedName>
</protein>
<gene>
    <name evidence="1" type="ORF">CSSPTR1EN2_LOCUS19207</name>
</gene>